<keyword evidence="2" id="KW-1185">Reference proteome</keyword>
<reference evidence="1 2" key="1">
    <citation type="journal article" date="2017" name="BMC Genomics">
        <title>Comparative genomic and phylogenomic analyses of the Bifidobacteriaceae family.</title>
        <authorList>
            <person name="Lugli G.A."/>
            <person name="Milani C."/>
            <person name="Turroni F."/>
            <person name="Duranti S."/>
            <person name="Mancabelli L."/>
            <person name="Mangifesta M."/>
            <person name="Ferrario C."/>
            <person name="Modesto M."/>
            <person name="Mattarelli P."/>
            <person name="Jiri K."/>
            <person name="van Sinderen D."/>
            <person name="Ventura M."/>
        </authorList>
    </citation>
    <scope>NUCLEOTIDE SEQUENCE [LARGE SCALE GENOMIC DNA]</scope>
    <source>
        <strain evidence="1 2">DSM 24744</strain>
    </source>
</reference>
<comment type="caution">
    <text evidence="1">The sequence shown here is derived from an EMBL/GenBank/DDBJ whole genome shotgun (WGS) entry which is preliminary data.</text>
</comment>
<dbReference type="Proteomes" id="UP000216454">
    <property type="component" value="Unassembled WGS sequence"/>
</dbReference>
<evidence type="ECO:0000313" key="2">
    <source>
        <dbReference type="Proteomes" id="UP000216454"/>
    </source>
</evidence>
<protein>
    <submittedName>
        <fullName evidence="1">Uncharacterized protein</fullName>
    </submittedName>
</protein>
<proteinExistence type="predicted"/>
<dbReference type="RefSeq" id="WP_094691811.1">
    <property type="nucleotide sequence ID" value="NZ_MWWQ01000014.1"/>
</dbReference>
<dbReference type="AlphaFoldDB" id="A0A261ES68"/>
<accession>A0A261ES68</accession>
<name>A0A261ES68_9BIFI</name>
<dbReference type="EMBL" id="MWWQ01000014">
    <property type="protein sequence ID" value="OZG49704.1"/>
    <property type="molecule type" value="Genomic_DNA"/>
</dbReference>
<sequence>MNEALALRRQLFDEGKSDGYVRFGNHDFPTVRDGVILTKDTDQCTTSMTLRDLRAEERLWKYDIENLRYFSTLPSEYSDH</sequence>
<organism evidence="1 2">
    <name type="scientific">Pseudoscardovia suis</name>
    <dbReference type="NCBI Taxonomy" id="987063"/>
    <lineage>
        <taxon>Bacteria</taxon>
        <taxon>Bacillati</taxon>
        <taxon>Actinomycetota</taxon>
        <taxon>Actinomycetes</taxon>
        <taxon>Bifidobacteriales</taxon>
        <taxon>Bifidobacteriaceae</taxon>
        <taxon>Pseudoscardovia</taxon>
    </lineage>
</organism>
<evidence type="ECO:0000313" key="1">
    <source>
        <dbReference type="EMBL" id="OZG49704.1"/>
    </source>
</evidence>
<gene>
    <name evidence="1" type="ORF">PSSU_1528</name>
</gene>